<protein>
    <recommendedName>
        <fullName evidence="3">EF-hand domain-containing protein</fullName>
    </recommendedName>
</protein>
<dbReference type="PROSITE" id="PS50222">
    <property type="entry name" value="EF_HAND_2"/>
    <property type="match status" value="1"/>
</dbReference>
<feature type="signal peptide" evidence="2">
    <location>
        <begin position="1"/>
        <end position="20"/>
    </location>
</feature>
<dbReference type="EMBL" id="JACIEU010000018">
    <property type="protein sequence ID" value="MBB4150235.1"/>
    <property type="molecule type" value="Genomic_DNA"/>
</dbReference>
<dbReference type="InterPro" id="IPR011992">
    <property type="entry name" value="EF-hand-dom_pair"/>
</dbReference>
<dbReference type="GO" id="GO:0005509">
    <property type="term" value="F:calcium ion binding"/>
    <property type="evidence" value="ECO:0007669"/>
    <property type="project" value="InterPro"/>
</dbReference>
<feature type="compositionally biased region" description="Pro residues" evidence="1">
    <location>
        <begin position="120"/>
        <end position="129"/>
    </location>
</feature>
<feature type="compositionally biased region" description="Gly residues" evidence="1">
    <location>
        <begin position="107"/>
        <end position="119"/>
    </location>
</feature>
<feature type="compositionally biased region" description="Basic and acidic residues" evidence="1">
    <location>
        <begin position="92"/>
        <end position="106"/>
    </location>
</feature>
<gene>
    <name evidence="4" type="ORF">GGQ90_004037</name>
</gene>
<dbReference type="Gene3D" id="1.10.238.10">
    <property type="entry name" value="EF-hand"/>
    <property type="match status" value="2"/>
</dbReference>
<dbReference type="InterPro" id="IPR018247">
    <property type="entry name" value="EF_Hand_1_Ca_BS"/>
</dbReference>
<feature type="domain" description="EF-hand" evidence="3">
    <location>
        <begin position="58"/>
        <end position="93"/>
    </location>
</feature>
<organism evidence="4 5">
    <name type="scientific">Sphingobium scionense</name>
    <dbReference type="NCBI Taxonomy" id="1404341"/>
    <lineage>
        <taxon>Bacteria</taxon>
        <taxon>Pseudomonadati</taxon>
        <taxon>Pseudomonadota</taxon>
        <taxon>Alphaproteobacteria</taxon>
        <taxon>Sphingomonadales</taxon>
        <taxon>Sphingomonadaceae</taxon>
        <taxon>Sphingobium</taxon>
    </lineage>
</organism>
<dbReference type="PROSITE" id="PS00018">
    <property type="entry name" value="EF_HAND_1"/>
    <property type="match status" value="1"/>
</dbReference>
<dbReference type="SUPFAM" id="SSF47473">
    <property type="entry name" value="EF-hand"/>
    <property type="match status" value="1"/>
</dbReference>
<sequence>MRLPTMLLLSTLLLPVPLFAQQPADLSARMEGSQGDKGRPDGLWAADADGDGRITRDEMQAWLDRRFSAMDSDGDGAISVEAMQQMLGHQRGPREEGQGERGHGRDGPGGPGGAGGSSPGGPPPGPPPGSQRSETAPPPPPGRAMPYPEDGNEDGVIDRAEFSAPSLAMFHDLDRNGDGVLSADELPPSPPPGGEGGPED</sequence>
<feature type="region of interest" description="Disordered" evidence="1">
    <location>
        <begin position="87"/>
        <end position="200"/>
    </location>
</feature>
<dbReference type="Pfam" id="PF13202">
    <property type="entry name" value="EF-hand_5"/>
    <property type="match status" value="3"/>
</dbReference>
<keyword evidence="2" id="KW-0732">Signal</keyword>
<evidence type="ECO:0000259" key="3">
    <source>
        <dbReference type="PROSITE" id="PS50222"/>
    </source>
</evidence>
<dbReference type="AlphaFoldDB" id="A0A7W6PW82"/>
<evidence type="ECO:0000256" key="2">
    <source>
        <dbReference type="SAM" id="SignalP"/>
    </source>
</evidence>
<reference evidence="4 5" key="1">
    <citation type="submission" date="2020-08" db="EMBL/GenBank/DDBJ databases">
        <title>Genomic Encyclopedia of Type Strains, Phase IV (KMG-IV): sequencing the most valuable type-strain genomes for metagenomic binning, comparative biology and taxonomic classification.</title>
        <authorList>
            <person name="Goeker M."/>
        </authorList>
    </citation>
    <scope>NUCLEOTIDE SEQUENCE [LARGE SCALE GENOMIC DNA]</scope>
    <source>
        <strain evidence="4 5">DSM 19371</strain>
    </source>
</reference>
<evidence type="ECO:0000313" key="4">
    <source>
        <dbReference type="EMBL" id="MBB4150235.1"/>
    </source>
</evidence>
<keyword evidence="5" id="KW-1185">Reference proteome</keyword>
<dbReference type="RefSeq" id="WP_188083612.1">
    <property type="nucleotide sequence ID" value="NZ_JACIEU010000018.1"/>
</dbReference>
<accession>A0A7W6PW82</accession>
<evidence type="ECO:0000313" key="5">
    <source>
        <dbReference type="Proteomes" id="UP000590524"/>
    </source>
</evidence>
<comment type="caution">
    <text evidence="4">The sequence shown here is derived from an EMBL/GenBank/DDBJ whole genome shotgun (WGS) entry which is preliminary data.</text>
</comment>
<evidence type="ECO:0000256" key="1">
    <source>
        <dbReference type="SAM" id="MobiDB-lite"/>
    </source>
</evidence>
<feature type="chain" id="PRO_5031031267" description="EF-hand domain-containing protein" evidence="2">
    <location>
        <begin position="21"/>
        <end position="200"/>
    </location>
</feature>
<feature type="region of interest" description="Disordered" evidence="1">
    <location>
        <begin position="27"/>
        <end position="49"/>
    </location>
</feature>
<name>A0A7W6PW82_9SPHN</name>
<dbReference type="Proteomes" id="UP000590524">
    <property type="component" value="Unassembled WGS sequence"/>
</dbReference>
<proteinExistence type="predicted"/>
<dbReference type="InterPro" id="IPR002048">
    <property type="entry name" value="EF_hand_dom"/>
</dbReference>